<proteinExistence type="predicted"/>
<accession>A0A3N4HFR5</accession>
<evidence type="ECO:0000313" key="1">
    <source>
        <dbReference type="EMBL" id="RPA72982.1"/>
    </source>
</evidence>
<dbReference type="Proteomes" id="UP000275078">
    <property type="component" value="Unassembled WGS sequence"/>
</dbReference>
<organism evidence="1 2">
    <name type="scientific">Ascobolus immersus RN42</name>
    <dbReference type="NCBI Taxonomy" id="1160509"/>
    <lineage>
        <taxon>Eukaryota</taxon>
        <taxon>Fungi</taxon>
        <taxon>Dikarya</taxon>
        <taxon>Ascomycota</taxon>
        <taxon>Pezizomycotina</taxon>
        <taxon>Pezizomycetes</taxon>
        <taxon>Pezizales</taxon>
        <taxon>Ascobolaceae</taxon>
        <taxon>Ascobolus</taxon>
    </lineage>
</organism>
<keyword evidence="2" id="KW-1185">Reference proteome</keyword>
<name>A0A3N4HFR5_ASCIM</name>
<dbReference type="AlphaFoldDB" id="A0A3N4HFR5"/>
<gene>
    <name evidence="1" type="ORF">BJ508DRAFT_334523</name>
</gene>
<dbReference type="EMBL" id="ML119838">
    <property type="protein sequence ID" value="RPA72982.1"/>
    <property type="molecule type" value="Genomic_DNA"/>
</dbReference>
<reference evidence="1 2" key="1">
    <citation type="journal article" date="2018" name="Nat. Ecol. Evol.">
        <title>Pezizomycetes genomes reveal the molecular basis of ectomycorrhizal truffle lifestyle.</title>
        <authorList>
            <person name="Murat C."/>
            <person name="Payen T."/>
            <person name="Noel B."/>
            <person name="Kuo A."/>
            <person name="Morin E."/>
            <person name="Chen J."/>
            <person name="Kohler A."/>
            <person name="Krizsan K."/>
            <person name="Balestrini R."/>
            <person name="Da Silva C."/>
            <person name="Montanini B."/>
            <person name="Hainaut M."/>
            <person name="Levati E."/>
            <person name="Barry K.W."/>
            <person name="Belfiori B."/>
            <person name="Cichocki N."/>
            <person name="Clum A."/>
            <person name="Dockter R.B."/>
            <person name="Fauchery L."/>
            <person name="Guy J."/>
            <person name="Iotti M."/>
            <person name="Le Tacon F."/>
            <person name="Lindquist E.A."/>
            <person name="Lipzen A."/>
            <person name="Malagnac F."/>
            <person name="Mello A."/>
            <person name="Molinier V."/>
            <person name="Miyauchi S."/>
            <person name="Poulain J."/>
            <person name="Riccioni C."/>
            <person name="Rubini A."/>
            <person name="Sitrit Y."/>
            <person name="Splivallo R."/>
            <person name="Traeger S."/>
            <person name="Wang M."/>
            <person name="Zifcakova L."/>
            <person name="Wipf D."/>
            <person name="Zambonelli A."/>
            <person name="Paolocci F."/>
            <person name="Nowrousian M."/>
            <person name="Ottonello S."/>
            <person name="Baldrian P."/>
            <person name="Spatafora J.W."/>
            <person name="Henrissat B."/>
            <person name="Nagy L.G."/>
            <person name="Aury J.M."/>
            <person name="Wincker P."/>
            <person name="Grigoriev I.V."/>
            <person name="Bonfante P."/>
            <person name="Martin F.M."/>
        </authorList>
    </citation>
    <scope>NUCLEOTIDE SEQUENCE [LARGE SCALE GENOMIC DNA]</scope>
    <source>
        <strain evidence="1 2">RN42</strain>
    </source>
</reference>
<protein>
    <submittedName>
        <fullName evidence="1">Uncharacterized protein</fullName>
    </submittedName>
</protein>
<evidence type="ECO:0000313" key="2">
    <source>
        <dbReference type="Proteomes" id="UP000275078"/>
    </source>
</evidence>
<sequence>MKKGKIKPLREFTGEEETGLLEALLHGRLVVRHGIVASEPANLYTSGLFSKVTNKTVFKLATNLSAEEYSEPSGEWDALSESMRDEVSSEEIEDYVESLSETTKAPLCQVGSKYKCVIAVIDEYDDSEHFMQVFIPFDMPIFEALGRIFSTGSRLVGYVKKPDEDGNAVYQPIMFDWNASPAVFANLYHQAKYKDGWIRLISWRTEMTGDSHTLTVTSN</sequence>